<dbReference type="PROSITE" id="PS50919">
    <property type="entry name" value="MIR"/>
    <property type="match status" value="1"/>
</dbReference>
<evidence type="ECO:0000256" key="2">
    <source>
        <dbReference type="ARBA" id="ARBA00004922"/>
    </source>
</evidence>
<dbReference type="SMART" id="SM00472">
    <property type="entry name" value="MIR"/>
    <property type="match status" value="3"/>
</dbReference>
<dbReference type="InterPro" id="IPR016093">
    <property type="entry name" value="MIR_motif"/>
</dbReference>
<evidence type="ECO:0000256" key="10">
    <source>
        <dbReference type="ARBA" id="ARBA00022989"/>
    </source>
</evidence>
<sequence>MSGSSQGELRSRKPQTKKTSDESSSGPTPAKDSKITKDDVSTKTNLDEDKNEAVSREQEQQFKANEVVFDEVHFGKFASYYLRREYYFDVHPPLAKMLIALGGWLFGYKGHFLFETIGLKYLEHGVPYILLRGWVCLFGCAVPPMAYVIMTESGYSCFFSLIAALFVVFDNSLVVHSRLILLDNMLIFFGMASVLCYVKFFKYRHMEFSGPWKRWLCLTGVMLGCVLSCKMVGLFTFMMIGSAVVFDLWRILDIRRGRTIGEVAHHFMVRLGALIVLPLMVYLSTFYIHFAILTKSGPGDAYHTADFQMQLEGNMLGAETPALSYGDGISFFHKGTGVFLTSRPEHYPLRYHDSRVSSQGQQVVGTKEFDETNSIWVIHPSKDIEAYNEFVEKKRRNETITTEEADKWKVHNMDEIRLLHLGTTTYLRTHDVASPWTPTNMEFTTAGFNDTKSFNDTIWELRVDGEKSEKKLIYAWSSFLRIVSKKHQVSAFTHKKPLPEWGHGDQEINGNKKITAKDTIWSVQHIAGKNLTEEATKKKRDIRRLWFIEKFSELQYLMLKHNSMLTKTHPYQSSPWSWPIMHRGVSYWTKKTARSQIYMMANPFGWWLSSFSVLLLGSFSFGIAFAKRRGQCQVDPIVIRHMSRSALFIVSGWFFHYFPFFFMGRSLFLHHYLPAVVFAYMTIGVVLQCLFISDYRRYAIMNWNSPARVFLAPVSGIAVSLILIALQIATFIYFSPMTYGTTSLEANQVVARKWLPSWDFQYAIS</sequence>
<evidence type="ECO:0000256" key="13">
    <source>
        <dbReference type="ARBA" id="ARBA00045102"/>
    </source>
</evidence>
<feature type="transmembrane region" description="Helical" evidence="14">
    <location>
        <begin position="221"/>
        <end position="246"/>
    </location>
</feature>
<dbReference type="GO" id="GO:0005789">
    <property type="term" value="C:endoplasmic reticulum membrane"/>
    <property type="evidence" value="ECO:0007669"/>
    <property type="project" value="UniProtKB-SubCell"/>
</dbReference>
<feature type="transmembrane region" description="Helical" evidence="14">
    <location>
        <begin position="646"/>
        <end position="663"/>
    </location>
</feature>
<keyword evidence="11 14" id="KW-0472">Membrane</keyword>
<name>A0A9W8A2M9_9FUNG</name>
<dbReference type="GO" id="GO:0004169">
    <property type="term" value="F:dolichyl-phosphate-mannose-protein mannosyltransferase activity"/>
    <property type="evidence" value="ECO:0007669"/>
    <property type="project" value="UniProtKB-UniRule"/>
</dbReference>
<keyword evidence="9 14" id="KW-0256">Endoplasmic reticulum</keyword>
<dbReference type="Gene3D" id="2.80.10.50">
    <property type="match status" value="1"/>
</dbReference>
<keyword evidence="8" id="KW-0677">Repeat</keyword>
<dbReference type="SUPFAM" id="SSF82109">
    <property type="entry name" value="MIR domain"/>
    <property type="match status" value="1"/>
</dbReference>
<evidence type="ECO:0000259" key="16">
    <source>
        <dbReference type="PROSITE" id="PS50919"/>
    </source>
</evidence>
<dbReference type="PANTHER" id="PTHR10050:SF51">
    <property type="entry name" value="PROTEIN O-MANNOSYL-TRANSFERASE 1"/>
    <property type="match status" value="1"/>
</dbReference>
<dbReference type="Proteomes" id="UP001150538">
    <property type="component" value="Unassembled WGS sequence"/>
</dbReference>
<comment type="function">
    <text evidence="14">Transfers mannose from Dol-P-mannose to Ser or Thr residues on proteins.</text>
</comment>
<evidence type="ECO:0000256" key="15">
    <source>
        <dbReference type="SAM" id="MobiDB-lite"/>
    </source>
</evidence>
<gene>
    <name evidence="17" type="primary">PMT4</name>
    <name evidence="17" type="ORF">H4219_002699</name>
</gene>
<feature type="transmembrane region" description="Helical" evidence="14">
    <location>
        <begin position="604"/>
        <end position="626"/>
    </location>
</feature>
<feature type="transmembrane region" description="Helical" evidence="14">
    <location>
        <begin position="669"/>
        <end position="690"/>
    </location>
</feature>
<feature type="compositionally biased region" description="Basic and acidic residues" evidence="15">
    <location>
        <begin position="31"/>
        <end position="57"/>
    </location>
</feature>
<dbReference type="EC" id="2.4.1.109" evidence="4 14"/>
<dbReference type="OrthoDB" id="292747at2759"/>
<dbReference type="Pfam" id="PF02366">
    <property type="entry name" value="PMT"/>
    <property type="match status" value="1"/>
</dbReference>
<comment type="caution">
    <text evidence="17">The sequence shown here is derived from an EMBL/GenBank/DDBJ whole genome shotgun (WGS) entry which is preliminary data.</text>
</comment>
<keyword evidence="18" id="KW-1185">Reference proteome</keyword>
<evidence type="ECO:0000256" key="4">
    <source>
        <dbReference type="ARBA" id="ARBA00012839"/>
    </source>
</evidence>
<keyword evidence="5 14" id="KW-0328">Glycosyltransferase</keyword>
<evidence type="ECO:0000256" key="14">
    <source>
        <dbReference type="RuleBase" id="RU367007"/>
    </source>
</evidence>
<feature type="domain" description="MIR" evidence="16">
    <location>
        <begin position="320"/>
        <end position="381"/>
    </location>
</feature>
<comment type="pathway">
    <text evidence="2 14">Protein modification; protein glycosylation.</text>
</comment>
<dbReference type="InterPro" id="IPR003342">
    <property type="entry name" value="ArnT-like_N"/>
</dbReference>
<dbReference type="PANTHER" id="PTHR10050">
    <property type="entry name" value="DOLICHYL-PHOSPHATE-MANNOSE--PROTEIN MANNOSYLTRANSFERASE"/>
    <property type="match status" value="1"/>
</dbReference>
<feature type="transmembrane region" description="Helical" evidence="14">
    <location>
        <begin position="267"/>
        <end position="288"/>
    </location>
</feature>
<evidence type="ECO:0000256" key="5">
    <source>
        <dbReference type="ARBA" id="ARBA00022676"/>
    </source>
</evidence>
<dbReference type="InterPro" id="IPR032421">
    <property type="entry name" value="PMT_4TMC"/>
</dbReference>
<evidence type="ECO:0000313" key="17">
    <source>
        <dbReference type="EMBL" id="KAJ1918302.1"/>
    </source>
</evidence>
<evidence type="ECO:0000256" key="7">
    <source>
        <dbReference type="ARBA" id="ARBA00022692"/>
    </source>
</evidence>
<feature type="transmembrane region" description="Helical" evidence="14">
    <location>
        <begin position="90"/>
        <end position="108"/>
    </location>
</feature>
<dbReference type="Pfam" id="PF16192">
    <property type="entry name" value="PMT_4TMC"/>
    <property type="match status" value="1"/>
</dbReference>
<evidence type="ECO:0000313" key="18">
    <source>
        <dbReference type="Proteomes" id="UP001150538"/>
    </source>
</evidence>
<keyword evidence="6 14" id="KW-0808">Transferase</keyword>
<dbReference type="EMBL" id="JANBPU010000049">
    <property type="protein sequence ID" value="KAJ1918302.1"/>
    <property type="molecule type" value="Genomic_DNA"/>
</dbReference>
<proteinExistence type="inferred from homology"/>
<accession>A0A9W8A2M9</accession>
<reference evidence="17" key="1">
    <citation type="submission" date="2022-07" db="EMBL/GenBank/DDBJ databases">
        <title>Phylogenomic reconstructions and comparative analyses of Kickxellomycotina fungi.</title>
        <authorList>
            <person name="Reynolds N.K."/>
            <person name="Stajich J.E."/>
            <person name="Barry K."/>
            <person name="Grigoriev I.V."/>
            <person name="Crous P."/>
            <person name="Smith M.E."/>
        </authorList>
    </citation>
    <scope>NUCLEOTIDE SEQUENCE</scope>
    <source>
        <strain evidence="17">NBRC 100468</strain>
    </source>
</reference>
<comment type="subcellular location">
    <subcellularLocation>
        <location evidence="1 14">Endoplasmic reticulum membrane</location>
        <topology evidence="1 14">Multi-pass membrane protein</topology>
    </subcellularLocation>
</comment>
<feature type="transmembrane region" description="Helical" evidence="14">
    <location>
        <begin position="129"/>
        <end position="147"/>
    </location>
</feature>
<feature type="transmembrane region" description="Helical" evidence="14">
    <location>
        <begin position="153"/>
        <end position="169"/>
    </location>
</feature>
<dbReference type="AlphaFoldDB" id="A0A9W8A2M9"/>
<keyword evidence="10 14" id="KW-1133">Transmembrane helix</keyword>
<evidence type="ECO:0000256" key="6">
    <source>
        <dbReference type="ARBA" id="ARBA00022679"/>
    </source>
</evidence>
<feature type="transmembrane region" description="Helical" evidence="14">
    <location>
        <begin position="710"/>
        <end position="734"/>
    </location>
</feature>
<protein>
    <recommendedName>
        <fullName evidence="4 14">Dolichyl-phosphate-mannose--protein mannosyltransferase</fullName>
        <ecNumber evidence="4 14">2.4.1.109</ecNumber>
    </recommendedName>
</protein>
<feature type="region of interest" description="Disordered" evidence="15">
    <location>
        <begin position="1"/>
        <end position="57"/>
    </location>
</feature>
<comment type="catalytic activity">
    <reaction evidence="12 14">
        <text>a di-trans,poly-cis-dolichyl beta-D-mannosyl phosphate + L-threonyl-[protein] = 3-O-(alpha-D-mannosyl)-L-threonyl-[protein] + a di-trans,poly-cis-dolichyl phosphate + H(+)</text>
        <dbReference type="Rhea" id="RHEA:53396"/>
        <dbReference type="Rhea" id="RHEA-COMP:11060"/>
        <dbReference type="Rhea" id="RHEA-COMP:13547"/>
        <dbReference type="Rhea" id="RHEA-COMP:19498"/>
        <dbReference type="Rhea" id="RHEA-COMP:19501"/>
        <dbReference type="ChEBI" id="CHEBI:15378"/>
        <dbReference type="ChEBI" id="CHEBI:30013"/>
        <dbReference type="ChEBI" id="CHEBI:57683"/>
        <dbReference type="ChEBI" id="CHEBI:58211"/>
        <dbReference type="ChEBI" id="CHEBI:137323"/>
        <dbReference type="EC" id="2.4.1.109"/>
    </reaction>
</comment>
<organism evidence="17 18">
    <name type="scientific">Mycoemilia scoparia</name>
    <dbReference type="NCBI Taxonomy" id="417184"/>
    <lineage>
        <taxon>Eukaryota</taxon>
        <taxon>Fungi</taxon>
        <taxon>Fungi incertae sedis</taxon>
        <taxon>Zoopagomycota</taxon>
        <taxon>Kickxellomycotina</taxon>
        <taxon>Kickxellomycetes</taxon>
        <taxon>Kickxellales</taxon>
        <taxon>Kickxellaceae</taxon>
        <taxon>Mycoemilia</taxon>
    </lineage>
</organism>
<evidence type="ECO:0000256" key="1">
    <source>
        <dbReference type="ARBA" id="ARBA00004477"/>
    </source>
</evidence>
<dbReference type="InterPro" id="IPR027005">
    <property type="entry name" value="PMT-like"/>
</dbReference>
<comment type="similarity">
    <text evidence="3 14">Belongs to the glycosyltransferase 39 family.</text>
</comment>
<evidence type="ECO:0000256" key="8">
    <source>
        <dbReference type="ARBA" id="ARBA00022737"/>
    </source>
</evidence>
<evidence type="ECO:0000256" key="9">
    <source>
        <dbReference type="ARBA" id="ARBA00022824"/>
    </source>
</evidence>
<evidence type="ECO:0000256" key="3">
    <source>
        <dbReference type="ARBA" id="ARBA00007222"/>
    </source>
</evidence>
<evidence type="ECO:0000256" key="12">
    <source>
        <dbReference type="ARBA" id="ARBA00045085"/>
    </source>
</evidence>
<comment type="catalytic activity">
    <reaction evidence="13 14">
        <text>a di-trans,poly-cis-dolichyl beta-D-mannosyl phosphate + L-seryl-[protein] = 3-O-(alpha-D-mannosyl)-L-seryl-[protein] + a di-trans,poly-cis-dolichyl phosphate + H(+)</text>
        <dbReference type="Rhea" id="RHEA:17377"/>
        <dbReference type="Rhea" id="RHEA-COMP:9863"/>
        <dbReference type="Rhea" id="RHEA-COMP:13546"/>
        <dbReference type="Rhea" id="RHEA-COMP:19498"/>
        <dbReference type="Rhea" id="RHEA-COMP:19501"/>
        <dbReference type="ChEBI" id="CHEBI:15378"/>
        <dbReference type="ChEBI" id="CHEBI:29999"/>
        <dbReference type="ChEBI" id="CHEBI:57683"/>
        <dbReference type="ChEBI" id="CHEBI:58211"/>
        <dbReference type="ChEBI" id="CHEBI:137321"/>
        <dbReference type="EC" id="2.4.1.109"/>
    </reaction>
</comment>
<keyword evidence="7 14" id="KW-0812">Transmembrane</keyword>
<evidence type="ECO:0000256" key="11">
    <source>
        <dbReference type="ARBA" id="ARBA00023136"/>
    </source>
</evidence>
<dbReference type="InterPro" id="IPR036300">
    <property type="entry name" value="MIR_dom_sf"/>
</dbReference>